<comment type="caution">
    <text evidence="9">The sequence shown here is derived from an EMBL/GenBank/DDBJ whole genome shotgun (WGS) entry which is preliminary data.</text>
</comment>
<evidence type="ECO:0000313" key="9">
    <source>
        <dbReference type="EMBL" id="OIJ16082.1"/>
    </source>
</evidence>
<evidence type="ECO:0000256" key="4">
    <source>
        <dbReference type="ARBA" id="ARBA00022679"/>
    </source>
</evidence>
<evidence type="ECO:0000256" key="3">
    <source>
        <dbReference type="ARBA" id="ARBA00014701"/>
    </source>
</evidence>
<keyword evidence="4" id="KW-0808">Transferase</keyword>
<dbReference type="SUPFAM" id="SSF53067">
    <property type="entry name" value="Actin-like ATPase domain"/>
    <property type="match status" value="1"/>
</dbReference>
<evidence type="ECO:0000256" key="5">
    <source>
        <dbReference type="ARBA" id="ARBA00022741"/>
    </source>
</evidence>
<dbReference type="Pfam" id="PF00480">
    <property type="entry name" value="ROK"/>
    <property type="match status" value="1"/>
</dbReference>
<evidence type="ECO:0000313" key="10">
    <source>
        <dbReference type="Proteomes" id="UP000180098"/>
    </source>
</evidence>
<dbReference type="GO" id="GO:0005524">
    <property type="term" value="F:ATP binding"/>
    <property type="evidence" value="ECO:0007669"/>
    <property type="project" value="UniProtKB-KW"/>
</dbReference>
<evidence type="ECO:0000256" key="6">
    <source>
        <dbReference type="ARBA" id="ARBA00022777"/>
    </source>
</evidence>
<dbReference type="InterPro" id="IPR043129">
    <property type="entry name" value="ATPase_NBD"/>
</dbReference>
<protein>
    <recommendedName>
        <fullName evidence="3">Glucokinase</fullName>
        <ecNumber evidence="2">2.7.1.2</ecNumber>
    </recommendedName>
    <alternativeName>
        <fullName evidence="8">Glucose kinase</fullName>
    </alternativeName>
</protein>
<dbReference type="Gene3D" id="3.30.420.40">
    <property type="match status" value="2"/>
</dbReference>
<dbReference type="InterPro" id="IPR004654">
    <property type="entry name" value="ROK_glcA"/>
</dbReference>
<dbReference type="EC" id="2.7.1.2" evidence="2"/>
<dbReference type="GO" id="GO:0005737">
    <property type="term" value="C:cytoplasm"/>
    <property type="evidence" value="ECO:0007669"/>
    <property type="project" value="InterPro"/>
</dbReference>
<comment type="similarity">
    <text evidence="1">Belongs to the ROK (NagC/XylR) family.</text>
</comment>
<evidence type="ECO:0000256" key="1">
    <source>
        <dbReference type="ARBA" id="ARBA00006479"/>
    </source>
</evidence>
<dbReference type="GO" id="GO:0006096">
    <property type="term" value="P:glycolytic process"/>
    <property type="evidence" value="ECO:0007669"/>
    <property type="project" value="InterPro"/>
</dbReference>
<dbReference type="GO" id="GO:0004340">
    <property type="term" value="F:glucokinase activity"/>
    <property type="evidence" value="ECO:0007669"/>
    <property type="project" value="UniProtKB-EC"/>
</dbReference>
<keyword evidence="7" id="KW-0067">ATP-binding</keyword>
<dbReference type="PANTHER" id="PTHR18964">
    <property type="entry name" value="ROK (REPRESSOR, ORF, KINASE) FAMILY"/>
    <property type="match status" value="1"/>
</dbReference>
<dbReference type="AlphaFoldDB" id="A0A1S2LU73"/>
<dbReference type="PANTHER" id="PTHR18964:SF149">
    <property type="entry name" value="BIFUNCTIONAL UDP-N-ACETYLGLUCOSAMINE 2-EPIMERASE_N-ACETYLMANNOSAMINE KINASE"/>
    <property type="match status" value="1"/>
</dbReference>
<dbReference type="RefSeq" id="WP_071312007.1">
    <property type="nucleotide sequence ID" value="NZ_MLQQ01000001.1"/>
</dbReference>
<keyword evidence="5" id="KW-0547">Nucleotide-binding</keyword>
<evidence type="ECO:0000256" key="8">
    <source>
        <dbReference type="ARBA" id="ARBA00032386"/>
    </source>
</evidence>
<proteinExistence type="inferred from homology"/>
<dbReference type="OrthoDB" id="9810372at2"/>
<dbReference type="EMBL" id="MLQQ01000001">
    <property type="protein sequence ID" value="OIJ16082.1"/>
    <property type="molecule type" value="Genomic_DNA"/>
</dbReference>
<accession>A0A1S2LU73</accession>
<reference evidence="9 10" key="1">
    <citation type="submission" date="2016-10" db="EMBL/GenBank/DDBJ databases">
        <title>Draft genome sequences of four alkaliphilic bacteria belonging to the Anaerobacillus genus.</title>
        <authorList>
            <person name="Bassil N.M."/>
            <person name="Lloyd J.R."/>
        </authorList>
    </citation>
    <scope>NUCLEOTIDE SEQUENCE [LARGE SCALE GENOMIC DNA]</scope>
    <source>
        <strain evidence="9 10">DSM 15340</strain>
    </source>
</reference>
<dbReference type="PROSITE" id="PS01125">
    <property type="entry name" value="ROK"/>
    <property type="match status" value="1"/>
</dbReference>
<dbReference type="NCBIfam" id="TIGR00744">
    <property type="entry name" value="ROK_glcA_fam"/>
    <property type="match status" value="1"/>
</dbReference>
<evidence type="ECO:0000256" key="2">
    <source>
        <dbReference type="ARBA" id="ARBA00012323"/>
    </source>
</evidence>
<gene>
    <name evidence="9" type="ORF">BKP35_03630</name>
</gene>
<keyword evidence="6 9" id="KW-0418">Kinase</keyword>
<dbReference type="CDD" id="cd24062">
    <property type="entry name" value="ASKHA_NBD_ROK_BsGLK-like"/>
    <property type="match status" value="1"/>
</dbReference>
<keyword evidence="10" id="KW-1185">Reference proteome</keyword>
<dbReference type="InterPro" id="IPR049874">
    <property type="entry name" value="ROK_cs"/>
</dbReference>
<sequence length="326" mass="34309">MGNHWFVGVDIGGTTIKMAFIDTYGEIKQKWEIPTNCEHEGKQITTDISKSIFGKLDELDEPKEKLAGIGVGAPGFINMETGLIYRAVNIGWTNFPLKDRLEVETGLPVVVDNDANLAALGEMWRGAGDGSKNLLAVTLGTGVGGGLIANGNILHGVNGMAGEIGHITSMATGGAHCNCGKSGCLETIASATGIARLATEAVEKNNDSVLADVFDREGKLTAKDVFDAAKNDDRLALNVIDEMSFHLGIAIANLAIATNPEKIVLGGGVSKAGELLLRYVRKHFEAYALPRVAEGAEITIATLGNDAGVIGGVWLIKQKVDNAKSL</sequence>
<dbReference type="InterPro" id="IPR000600">
    <property type="entry name" value="ROK"/>
</dbReference>
<evidence type="ECO:0000256" key="7">
    <source>
        <dbReference type="ARBA" id="ARBA00022840"/>
    </source>
</evidence>
<organism evidence="9 10">
    <name type="scientific">Anaerobacillus arseniciselenatis</name>
    <dbReference type="NCBI Taxonomy" id="85682"/>
    <lineage>
        <taxon>Bacteria</taxon>
        <taxon>Bacillati</taxon>
        <taxon>Bacillota</taxon>
        <taxon>Bacilli</taxon>
        <taxon>Bacillales</taxon>
        <taxon>Bacillaceae</taxon>
        <taxon>Anaerobacillus</taxon>
    </lineage>
</organism>
<name>A0A1S2LU73_9BACI</name>
<dbReference type="Proteomes" id="UP000180098">
    <property type="component" value="Unassembled WGS sequence"/>
</dbReference>